<name>A0A1Q2MF65_9BACT</name>
<organism evidence="2 3">
    <name type="scientific">Limihaloglobus sulfuriphilus</name>
    <dbReference type="NCBI Taxonomy" id="1851148"/>
    <lineage>
        <taxon>Bacteria</taxon>
        <taxon>Pseudomonadati</taxon>
        <taxon>Planctomycetota</taxon>
        <taxon>Phycisphaerae</taxon>
        <taxon>Sedimentisphaerales</taxon>
        <taxon>Sedimentisphaeraceae</taxon>
        <taxon>Limihaloglobus</taxon>
    </lineage>
</organism>
<keyword evidence="3" id="KW-1185">Reference proteome</keyword>
<keyword evidence="1" id="KW-0175">Coiled coil</keyword>
<feature type="coiled-coil region" evidence="1">
    <location>
        <begin position="174"/>
        <end position="212"/>
    </location>
</feature>
<evidence type="ECO:0000313" key="2">
    <source>
        <dbReference type="EMBL" id="AQQ71345.1"/>
    </source>
</evidence>
<dbReference type="EMBL" id="CP019646">
    <property type="protein sequence ID" value="AQQ71345.1"/>
    <property type="molecule type" value="Genomic_DNA"/>
</dbReference>
<accession>A0A1Q2MF65</accession>
<dbReference type="AlphaFoldDB" id="A0A1Q2MF65"/>
<gene>
    <name evidence="2" type="ORF">SMSP2_01718</name>
</gene>
<proteinExistence type="predicted"/>
<dbReference type="STRING" id="1851148.SMSP2_01718"/>
<reference evidence="3" key="1">
    <citation type="submission" date="2017-02" db="EMBL/GenBank/DDBJ databases">
        <title>Comparative genomics and description of representatives of a novel lineage of planctomycetes thriving in anoxic sediments.</title>
        <authorList>
            <person name="Spring S."/>
            <person name="Bunk B."/>
            <person name="Sproer C."/>
        </authorList>
    </citation>
    <scope>NUCLEOTIDE SEQUENCE [LARGE SCALE GENOMIC DNA]</scope>
    <source>
        <strain evidence="3">SM-Chi-D1</strain>
    </source>
</reference>
<dbReference type="KEGG" id="pbas:SMSP2_01718"/>
<sequence precursor="true">MAKNLMLILIALFVFTIFPGNLTAACPVSWDLLVTNSLASNEDHEDCDEDEIDEDFDYEEEFEEDDYELEEIVCETLELIEEIHPDLHDLLADEEGEFVKDEYFDLVVGLSEIVEEFEYIREEEETADLELKIHISNVYTELLAEEYSFADKQEQQEIRELLEDELDILFDLHIQMREIQIKMINEELEELRRELEVAKKNKKSQIKAHLKKLTTKTIFN</sequence>
<protein>
    <submittedName>
        <fullName evidence="2">Uncharacterized protein</fullName>
    </submittedName>
</protein>
<evidence type="ECO:0000256" key="1">
    <source>
        <dbReference type="SAM" id="Coils"/>
    </source>
</evidence>
<evidence type="ECO:0000313" key="3">
    <source>
        <dbReference type="Proteomes" id="UP000188181"/>
    </source>
</evidence>
<dbReference type="RefSeq" id="WP_146683530.1">
    <property type="nucleotide sequence ID" value="NZ_CP019646.1"/>
</dbReference>
<dbReference type="Proteomes" id="UP000188181">
    <property type="component" value="Chromosome"/>
</dbReference>